<feature type="compositionally biased region" description="Polar residues" evidence="1">
    <location>
        <begin position="36"/>
        <end position="49"/>
    </location>
</feature>
<dbReference type="AlphaFoldDB" id="A0A0B6Y2J4"/>
<protein>
    <submittedName>
        <fullName evidence="2">Uncharacterized protein</fullName>
    </submittedName>
</protein>
<sequence length="72" mass="7992">TPEELRNRIILKGKRLPAVIEQYSDVSDEDEAAEIPQSSTNRVDSNGNNNRDKDENSGHKKVKLSAALSKIT</sequence>
<feature type="region of interest" description="Disordered" evidence="1">
    <location>
        <begin position="24"/>
        <end position="72"/>
    </location>
</feature>
<accession>A0A0B6Y2J4</accession>
<feature type="non-terminal residue" evidence="2">
    <location>
        <position position="72"/>
    </location>
</feature>
<evidence type="ECO:0000313" key="2">
    <source>
        <dbReference type="EMBL" id="CEK49755.1"/>
    </source>
</evidence>
<organism evidence="2">
    <name type="scientific">Arion vulgaris</name>
    <dbReference type="NCBI Taxonomy" id="1028688"/>
    <lineage>
        <taxon>Eukaryota</taxon>
        <taxon>Metazoa</taxon>
        <taxon>Spiralia</taxon>
        <taxon>Lophotrochozoa</taxon>
        <taxon>Mollusca</taxon>
        <taxon>Gastropoda</taxon>
        <taxon>Heterobranchia</taxon>
        <taxon>Euthyneura</taxon>
        <taxon>Panpulmonata</taxon>
        <taxon>Eupulmonata</taxon>
        <taxon>Stylommatophora</taxon>
        <taxon>Helicina</taxon>
        <taxon>Arionoidea</taxon>
        <taxon>Arionidae</taxon>
        <taxon>Arion</taxon>
    </lineage>
</organism>
<name>A0A0B6Y2J4_9EUPU</name>
<dbReference type="EMBL" id="HACG01002890">
    <property type="protein sequence ID" value="CEK49755.1"/>
    <property type="molecule type" value="Transcribed_RNA"/>
</dbReference>
<proteinExistence type="predicted"/>
<feature type="non-terminal residue" evidence="2">
    <location>
        <position position="1"/>
    </location>
</feature>
<evidence type="ECO:0000256" key="1">
    <source>
        <dbReference type="SAM" id="MobiDB-lite"/>
    </source>
</evidence>
<reference evidence="2" key="1">
    <citation type="submission" date="2014-12" db="EMBL/GenBank/DDBJ databases">
        <title>Insight into the proteome of Arion vulgaris.</title>
        <authorList>
            <person name="Aradska J."/>
            <person name="Bulat T."/>
            <person name="Smidak R."/>
            <person name="Sarate P."/>
            <person name="Gangsoo J."/>
            <person name="Sialana F."/>
            <person name="Bilban M."/>
            <person name="Lubec G."/>
        </authorList>
    </citation>
    <scope>NUCLEOTIDE SEQUENCE</scope>
    <source>
        <tissue evidence="2">Skin</tissue>
    </source>
</reference>
<gene>
    <name evidence="2" type="primary">ORF8744</name>
</gene>